<dbReference type="InterPro" id="IPR002181">
    <property type="entry name" value="Fibrinogen_a/b/g_C_dom"/>
</dbReference>
<keyword evidence="4" id="KW-0732">Signal</keyword>
<evidence type="ECO:0000313" key="6">
    <source>
        <dbReference type="EMBL" id="CAL1284929.1"/>
    </source>
</evidence>
<dbReference type="FunFam" id="3.90.215.10:FF:000001">
    <property type="entry name" value="Tenascin isoform 1"/>
    <property type="match status" value="1"/>
</dbReference>
<accession>A0AAV2APB9</accession>
<dbReference type="PANTHER" id="PTHR19143:SF458">
    <property type="entry name" value="FIBRINOGEN C-TERMINAL DOMAIN-CONTAINING PROTEIN-RELATED"/>
    <property type="match status" value="1"/>
</dbReference>
<proteinExistence type="predicted"/>
<dbReference type="InterPro" id="IPR050373">
    <property type="entry name" value="Fibrinogen_C-term_domain"/>
</dbReference>
<dbReference type="EMBL" id="CAXIEN010000184">
    <property type="protein sequence ID" value="CAL1284929.1"/>
    <property type="molecule type" value="Genomic_DNA"/>
</dbReference>
<dbReference type="PROSITE" id="PS51406">
    <property type="entry name" value="FIBRINOGEN_C_2"/>
    <property type="match status" value="1"/>
</dbReference>
<dbReference type="InterPro" id="IPR036056">
    <property type="entry name" value="Fibrinogen-like_C"/>
</dbReference>
<dbReference type="Gene3D" id="3.90.215.10">
    <property type="entry name" value="Gamma Fibrinogen, chain A, domain 1"/>
    <property type="match status" value="1"/>
</dbReference>
<dbReference type="InterPro" id="IPR020837">
    <property type="entry name" value="Fibrinogen_CS"/>
</dbReference>
<sequence>MFLNTIHSKMDIKLIMCFLLLYSMCILVSAQKDECSDCEGKSKTTSFLDIATQMIKNARESYRACPSSQRKAIDCEEMLLGGVTASKVYTVWPNSRVLNGRSVDVFCDMDTDGGGWTVLQRRGNFSRPKDFFYQDWKAYKTGFGNIEKDFWLGNDNIFALSNQRLYSVRFDLKDVEGEKRYALYDTFWIDDEDHKYTLHIGGYSGDAGDSMIGSHNNNKFSTKDQDNDKEANQSCSQLYKGGWWYSACHASNLNGLYLRGKHESYADGVIWHSWKGHHESMDTTEIKIRSKDFRKISKDLKESSPTKAMTPE</sequence>
<feature type="signal peptide" evidence="4">
    <location>
        <begin position="1"/>
        <end position="30"/>
    </location>
</feature>
<evidence type="ECO:0000256" key="3">
    <source>
        <dbReference type="ARBA" id="ARBA00053344"/>
    </source>
</evidence>
<keyword evidence="7" id="KW-1185">Reference proteome</keyword>
<dbReference type="GO" id="GO:0098609">
    <property type="term" value="P:cell-cell adhesion"/>
    <property type="evidence" value="ECO:0007669"/>
    <property type="project" value="UniProtKB-ARBA"/>
</dbReference>
<comment type="caution">
    <text evidence="6">The sequence shown here is derived from an EMBL/GenBank/DDBJ whole genome shotgun (WGS) entry which is preliminary data.</text>
</comment>
<dbReference type="InterPro" id="IPR014716">
    <property type="entry name" value="Fibrinogen_a/b/g_C_1"/>
</dbReference>
<comment type="function">
    <text evidence="3">Lectin involved in innate immunity. Agglutinates all types of human erythrocytes, Gram-positive and Gram-negative bacteria. Has a stronger agglutinating activity towards Gram-negative bacteria than towards Gram-positive bacteria. Specifically recognizes acetyl group-containing substances on agglutinated cells. The hemagglutinating activity was inhibited by EDTA, acetyl group-containing mono- and disaccharides, N-acetyl derivatives of amino acids, other acetyl group-containing substances, propionamide and benzamide. Enhances the antimicrobial activity of big defensin against Gram-positive bacteria but not against Gram-negative bacteria.</text>
</comment>
<dbReference type="PANTHER" id="PTHR19143">
    <property type="entry name" value="FIBRINOGEN/TENASCIN/ANGIOPOEITIN"/>
    <property type="match status" value="1"/>
</dbReference>
<name>A0AAV2APB9_9ARAC</name>
<gene>
    <name evidence="6" type="ORF">LARSCL_LOCUS13406</name>
</gene>
<organism evidence="6 7">
    <name type="scientific">Larinioides sclopetarius</name>
    <dbReference type="NCBI Taxonomy" id="280406"/>
    <lineage>
        <taxon>Eukaryota</taxon>
        <taxon>Metazoa</taxon>
        <taxon>Ecdysozoa</taxon>
        <taxon>Arthropoda</taxon>
        <taxon>Chelicerata</taxon>
        <taxon>Arachnida</taxon>
        <taxon>Araneae</taxon>
        <taxon>Araneomorphae</taxon>
        <taxon>Entelegynae</taxon>
        <taxon>Araneoidea</taxon>
        <taxon>Araneidae</taxon>
        <taxon>Larinioides</taxon>
    </lineage>
</organism>
<dbReference type="NCBIfam" id="NF040941">
    <property type="entry name" value="GGGWT_bact"/>
    <property type="match status" value="1"/>
</dbReference>
<evidence type="ECO:0000313" key="7">
    <source>
        <dbReference type="Proteomes" id="UP001497382"/>
    </source>
</evidence>
<dbReference type="Proteomes" id="UP001497382">
    <property type="component" value="Unassembled WGS sequence"/>
</dbReference>
<dbReference type="GO" id="GO:0030246">
    <property type="term" value="F:carbohydrate binding"/>
    <property type="evidence" value="ECO:0007669"/>
    <property type="project" value="UniProtKB-ARBA"/>
</dbReference>
<feature type="chain" id="PRO_5044021860" description="Fibrinogen C-terminal domain-containing protein" evidence="4">
    <location>
        <begin position="31"/>
        <end position="312"/>
    </location>
</feature>
<feature type="domain" description="Fibrinogen C-terminal" evidence="5">
    <location>
        <begin position="66"/>
        <end position="292"/>
    </location>
</feature>
<dbReference type="PROSITE" id="PS00514">
    <property type="entry name" value="FIBRINOGEN_C_1"/>
    <property type="match status" value="1"/>
</dbReference>
<dbReference type="SMART" id="SM00186">
    <property type="entry name" value="FBG"/>
    <property type="match status" value="1"/>
</dbReference>
<dbReference type="SUPFAM" id="SSF56496">
    <property type="entry name" value="Fibrinogen C-terminal domain-like"/>
    <property type="match status" value="1"/>
</dbReference>
<dbReference type="AlphaFoldDB" id="A0AAV2APB9"/>
<dbReference type="Pfam" id="PF00147">
    <property type="entry name" value="Fibrinogen_C"/>
    <property type="match status" value="1"/>
</dbReference>
<evidence type="ECO:0000256" key="1">
    <source>
        <dbReference type="ARBA" id="ARBA00022837"/>
    </source>
</evidence>
<evidence type="ECO:0000256" key="2">
    <source>
        <dbReference type="ARBA" id="ARBA00023157"/>
    </source>
</evidence>
<dbReference type="GO" id="GO:0005615">
    <property type="term" value="C:extracellular space"/>
    <property type="evidence" value="ECO:0007669"/>
    <property type="project" value="TreeGrafter"/>
</dbReference>
<keyword evidence="2" id="KW-1015">Disulfide bond</keyword>
<keyword evidence="1" id="KW-0106">Calcium</keyword>
<dbReference type="CDD" id="cd00087">
    <property type="entry name" value="FReD"/>
    <property type="match status" value="1"/>
</dbReference>
<protein>
    <recommendedName>
        <fullName evidence="5">Fibrinogen C-terminal domain-containing protein</fullName>
    </recommendedName>
</protein>
<evidence type="ECO:0000259" key="5">
    <source>
        <dbReference type="PROSITE" id="PS51406"/>
    </source>
</evidence>
<reference evidence="6 7" key="1">
    <citation type="submission" date="2024-04" db="EMBL/GenBank/DDBJ databases">
        <authorList>
            <person name="Rising A."/>
            <person name="Reimegard J."/>
            <person name="Sonavane S."/>
            <person name="Akerstrom W."/>
            <person name="Nylinder S."/>
            <person name="Hedman E."/>
            <person name="Kallberg Y."/>
        </authorList>
    </citation>
    <scope>NUCLEOTIDE SEQUENCE [LARGE SCALE GENOMIC DNA]</scope>
</reference>
<evidence type="ECO:0000256" key="4">
    <source>
        <dbReference type="SAM" id="SignalP"/>
    </source>
</evidence>